<dbReference type="GO" id="GO:0016114">
    <property type="term" value="P:terpenoid biosynthetic process"/>
    <property type="evidence" value="ECO:0007669"/>
    <property type="project" value="UniProtKB-UniRule"/>
</dbReference>
<evidence type="ECO:0000256" key="6">
    <source>
        <dbReference type="ARBA" id="ARBA00022842"/>
    </source>
</evidence>
<protein>
    <recommendedName>
        <fullName evidence="10">1-deoxy-D-xylulose-5-phosphate synthase</fullName>
        <ecNumber evidence="10">2.2.1.7</ecNumber>
    </recommendedName>
    <alternativeName>
        <fullName evidence="10">1-deoxyxylulose-5-phosphate synthase</fullName>
        <shortName evidence="10">DXP synthase</shortName>
        <shortName evidence="10">DXPS</shortName>
    </alternativeName>
</protein>
<feature type="domain" description="Transketolase-like pyrimidine-binding" evidence="11">
    <location>
        <begin position="264"/>
        <end position="428"/>
    </location>
</feature>
<keyword evidence="8 10" id="KW-0786">Thiamine pyrophosphate</keyword>
<evidence type="ECO:0000256" key="2">
    <source>
        <dbReference type="ARBA" id="ARBA00011081"/>
    </source>
</evidence>
<organism evidence="12 13">
    <name type="scientific">Lentzea albida</name>
    <dbReference type="NCBI Taxonomy" id="65499"/>
    <lineage>
        <taxon>Bacteria</taxon>
        <taxon>Bacillati</taxon>
        <taxon>Actinomycetota</taxon>
        <taxon>Actinomycetes</taxon>
        <taxon>Pseudonocardiales</taxon>
        <taxon>Pseudonocardiaceae</taxon>
        <taxon>Lentzea</taxon>
    </lineage>
</organism>
<dbReference type="Pfam" id="PF13292">
    <property type="entry name" value="DXP_synthase_N"/>
    <property type="match status" value="2"/>
</dbReference>
<dbReference type="InterPro" id="IPR005475">
    <property type="entry name" value="Transketolase-like_Pyr-bd"/>
</dbReference>
<feature type="binding site" evidence="10">
    <location>
        <begin position="112"/>
        <end position="114"/>
    </location>
    <ligand>
        <name>thiamine diphosphate</name>
        <dbReference type="ChEBI" id="CHEBI:58937"/>
    </ligand>
</feature>
<sequence>MLADITSPADVRALSSSELGALASEVRSFLISKVHRTGGHLGPNLGAVELTIAVHRVFTSPVDVVLFDTGHQSYMHKMLTGRCSDFDSLRQAGGMSGYPSAAESAHDVVENSHASTALSYADGLAKAFELGGTERRVVAIVGDGALTGGMCWEALNNIGGSSRPVVVLLNDNGRSYDPTAGGFAASLLDGTARGLFEALGLAYIGEVDGHHVHAVENALWEAKSLGRPVVVHCKTVKGKGYPAAESDEADRMHAVGAAGATGGRTWTDAFSDEIVAIGAERPDVVCLTAAMLEPVGLRPFSERFPSRVFDVGIAEQHAVTSAAGMAMGGLHPVVAVYATFLSRAFDQLLMDVALHRLPVTFVLDRAGVTGPDGASHHGMWDASVLPVVPGLRLAAPRDPASLAALLREAVEVVDGPTVVRYPKAAVGPDVPAVRRVGHFDVLREAPDAEVLLIAVGPLAGACLAAADELASHDVRVTVVDPRWTAPLDPHLVKYSGRHRLVLAVEDTTSTGALGARLGQALTGTSACVATFALPPRFLPHDSRARILRAHGLDAAGITTSVLKRLGVK</sequence>
<comment type="cofactor">
    <cofactor evidence="10">
        <name>Mg(2+)</name>
        <dbReference type="ChEBI" id="CHEBI:18420"/>
    </cofactor>
    <text evidence="10">Binds 1 Mg(2+) ion per subunit.</text>
</comment>
<dbReference type="OrthoDB" id="9803371at2"/>
<keyword evidence="6 10" id="KW-0460">Magnesium</keyword>
<dbReference type="CDD" id="cd07033">
    <property type="entry name" value="TPP_PYR_DXS_TK_like"/>
    <property type="match status" value="1"/>
</dbReference>
<keyword evidence="7 10" id="KW-0784">Thiamine biosynthesis</keyword>
<dbReference type="GO" id="GO:0000287">
    <property type="term" value="F:magnesium ion binding"/>
    <property type="evidence" value="ECO:0007669"/>
    <property type="project" value="UniProtKB-UniRule"/>
</dbReference>
<dbReference type="SUPFAM" id="SSF52922">
    <property type="entry name" value="TK C-terminal domain-like"/>
    <property type="match status" value="1"/>
</dbReference>
<comment type="similarity">
    <text evidence="2 10">Belongs to the transketolase family. DXPS subfamily.</text>
</comment>
<feature type="binding site" evidence="10">
    <location>
        <position position="172"/>
    </location>
    <ligand>
        <name>Mg(2+)</name>
        <dbReference type="ChEBI" id="CHEBI:18420"/>
    </ligand>
</feature>
<reference evidence="13" key="1">
    <citation type="submission" date="2016-10" db="EMBL/GenBank/DDBJ databases">
        <authorList>
            <person name="Varghese N."/>
            <person name="Submissions S."/>
        </authorList>
    </citation>
    <scope>NUCLEOTIDE SEQUENCE [LARGE SCALE GENOMIC DNA]</scope>
    <source>
        <strain evidence="13">DSM 44437</strain>
    </source>
</reference>
<dbReference type="STRING" id="65499.SAMN04488000_105305"/>
<dbReference type="InterPro" id="IPR029061">
    <property type="entry name" value="THDP-binding"/>
</dbReference>
<dbReference type="EC" id="2.2.1.7" evidence="10"/>
<dbReference type="UniPathway" id="UPA00064">
    <property type="reaction ID" value="UER00091"/>
</dbReference>
<feature type="binding site" evidence="10">
    <location>
        <position position="71"/>
    </location>
    <ligand>
        <name>thiamine diphosphate</name>
        <dbReference type="ChEBI" id="CHEBI:58937"/>
    </ligand>
</feature>
<evidence type="ECO:0000256" key="9">
    <source>
        <dbReference type="ARBA" id="ARBA00023229"/>
    </source>
</evidence>
<dbReference type="Pfam" id="PF02780">
    <property type="entry name" value="Transketolase_C"/>
    <property type="match status" value="1"/>
</dbReference>
<dbReference type="GO" id="GO:0019288">
    <property type="term" value="P:isopentenyl diphosphate biosynthetic process, methylerythritol 4-phosphate pathway"/>
    <property type="evidence" value="ECO:0007669"/>
    <property type="project" value="TreeGrafter"/>
</dbReference>
<comment type="cofactor">
    <cofactor evidence="10">
        <name>thiamine diphosphate</name>
        <dbReference type="ChEBI" id="CHEBI:58937"/>
    </cofactor>
    <text evidence="10">Binds 1 thiamine pyrophosphate per subunit.</text>
</comment>
<dbReference type="EMBL" id="FOFV01000005">
    <property type="protein sequence ID" value="SEQ97636.1"/>
    <property type="molecule type" value="Genomic_DNA"/>
</dbReference>
<evidence type="ECO:0000256" key="8">
    <source>
        <dbReference type="ARBA" id="ARBA00023052"/>
    </source>
</evidence>
<dbReference type="GO" id="GO:0005829">
    <property type="term" value="C:cytosol"/>
    <property type="evidence" value="ECO:0007669"/>
    <property type="project" value="TreeGrafter"/>
</dbReference>
<dbReference type="Pfam" id="PF02779">
    <property type="entry name" value="Transket_pyr"/>
    <property type="match status" value="1"/>
</dbReference>
<evidence type="ECO:0000256" key="5">
    <source>
        <dbReference type="ARBA" id="ARBA00022723"/>
    </source>
</evidence>
<evidence type="ECO:0000256" key="7">
    <source>
        <dbReference type="ARBA" id="ARBA00022977"/>
    </source>
</evidence>
<dbReference type="NCBIfam" id="NF003933">
    <property type="entry name" value="PRK05444.2-2"/>
    <property type="match status" value="1"/>
</dbReference>
<accession>A0A1H9KEP2</accession>
<feature type="binding site" evidence="10">
    <location>
        <begin position="144"/>
        <end position="145"/>
    </location>
    <ligand>
        <name>thiamine diphosphate</name>
        <dbReference type="ChEBI" id="CHEBI:58937"/>
    </ligand>
</feature>
<dbReference type="PROSITE" id="PS00801">
    <property type="entry name" value="TRANSKETOLASE_1"/>
    <property type="match status" value="1"/>
</dbReference>
<proteinExistence type="inferred from homology"/>
<evidence type="ECO:0000313" key="13">
    <source>
        <dbReference type="Proteomes" id="UP000199503"/>
    </source>
</evidence>
<feature type="binding site" evidence="10">
    <location>
        <position position="143"/>
    </location>
    <ligand>
        <name>Mg(2+)</name>
        <dbReference type="ChEBI" id="CHEBI:18420"/>
    </ligand>
</feature>
<feature type="binding site" evidence="10">
    <location>
        <position position="315"/>
    </location>
    <ligand>
        <name>thiamine diphosphate</name>
        <dbReference type="ChEBI" id="CHEBI:58937"/>
    </ligand>
</feature>
<dbReference type="Proteomes" id="UP000199503">
    <property type="component" value="Unassembled WGS sequence"/>
</dbReference>
<comment type="function">
    <text evidence="10">Catalyzes the acyloin condensation reaction between C atoms 2 and 3 of pyruvate and glyceraldehyde 3-phosphate to yield 1-deoxy-D-xylulose-5-phosphate (DXP).</text>
</comment>
<keyword evidence="4 10" id="KW-0808">Transferase</keyword>
<dbReference type="HAMAP" id="MF_00315">
    <property type="entry name" value="DXP_synth"/>
    <property type="match status" value="1"/>
</dbReference>
<keyword evidence="13" id="KW-1185">Reference proteome</keyword>
<feature type="binding site" evidence="10">
    <location>
        <position position="241"/>
    </location>
    <ligand>
        <name>thiamine diphosphate</name>
        <dbReference type="ChEBI" id="CHEBI:58937"/>
    </ligand>
</feature>
<dbReference type="InterPro" id="IPR049557">
    <property type="entry name" value="Transketolase_CS"/>
</dbReference>
<evidence type="ECO:0000256" key="10">
    <source>
        <dbReference type="HAMAP-Rule" id="MF_00315"/>
    </source>
</evidence>
<evidence type="ECO:0000259" key="11">
    <source>
        <dbReference type="SMART" id="SM00861"/>
    </source>
</evidence>
<evidence type="ECO:0000256" key="3">
    <source>
        <dbReference type="ARBA" id="ARBA00011738"/>
    </source>
</evidence>
<dbReference type="PANTHER" id="PTHR43322:SF5">
    <property type="entry name" value="1-DEOXY-D-XYLULOSE-5-PHOSPHATE SYNTHASE, CHLOROPLASTIC"/>
    <property type="match status" value="1"/>
</dbReference>
<dbReference type="AlphaFoldDB" id="A0A1H9KEP2"/>
<dbReference type="Gene3D" id="3.40.50.970">
    <property type="match status" value="2"/>
</dbReference>
<name>A0A1H9KEP2_9PSEU</name>
<dbReference type="GO" id="GO:0008661">
    <property type="term" value="F:1-deoxy-D-xylulose-5-phosphate synthase activity"/>
    <property type="evidence" value="ECO:0007669"/>
    <property type="project" value="UniProtKB-UniRule"/>
</dbReference>
<feature type="binding site" evidence="10">
    <location>
        <position position="172"/>
    </location>
    <ligand>
        <name>thiamine diphosphate</name>
        <dbReference type="ChEBI" id="CHEBI:58937"/>
    </ligand>
</feature>
<dbReference type="CDD" id="cd02007">
    <property type="entry name" value="TPP_DXS"/>
    <property type="match status" value="1"/>
</dbReference>
<dbReference type="SMART" id="SM00861">
    <property type="entry name" value="Transket_pyr"/>
    <property type="match status" value="1"/>
</dbReference>
<dbReference type="GO" id="GO:0009228">
    <property type="term" value="P:thiamine biosynthetic process"/>
    <property type="evidence" value="ECO:0007669"/>
    <property type="project" value="UniProtKB-UniRule"/>
</dbReference>
<evidence type="ECO:0000256" key="4">
    <source>
        <dbReference type="ARBA" id="ARBA00022679"/>
    </source>
</evidence>
<comment type="subunit">
    <text evidence="3 10">Homodimer.</text>
</comment>
<keyword evidence="9 10" id="KW-0414">Isoprene biosynthesis</keyword>
<dbReference type="InterPro" id="IPR033248">
    <property type="entry name" value="Transketolase_C"/>
</dbReference>
<dbReference type="GO" id="GO:0030976">
    <property type="term" value="F:thiamine pyrophosphate binding"/>
    <property type="evidence" value="ECO:0007669"/>
    <property type="project" value="UniProtKB-UniRule"/>
</dbReference>
<dbReference type="Gene3D" id="3.40.50.920">
    <property type="match status" value="1"/>
</dbReference>
<dbReference type="RefSeq" id="WP_089916485.1">
    <property type="nucleotide sequence ID" value="NZ_FOFV01000005.1"/>
</dbReference>
<evidence type="ECO:0000256" key="1">
    <source>
        <dbReference type="ARBA" id="ARBA00004980"/>
    </source>
</evidence>
<keyword evidence="5 10" id="KW-0479">Metal-binding</keyword>
<dbReference type="FunFam" id="3.40.50.970:FF:000005">
    <property type="entry name" value="1-deoxy-D-xylulose-5-phosphate synthase"/>
    <property type="match status" value="1"/>
</dbReference>
<dbReference type="SUPFAM" id="SSF52518">
    <property type="entry name" value="Thiamin diphosphate-binding fold (THDP-binding)"/>
    <property type="match status" value="2"/>
</dbReference>
<dbReference type="FunFam" id="3.40.50.970:FF:000010">
    <property type="entry name" value="1-deoxy-D-xylulose-5-phosphate synthase"/>
    <property type="match status" value="1"/>
</dbReference>
<dbReference type="InterPro" id="IPR009014">
    <property type="entry name" value="Transketo_C/PFOR_II"/>
</dbReference>
<comment type="pathway">
    <text evidence="1 10">Metabolic intermediate biosynthesis; 1-deoxy-D-xylulose 5-phosphate biosynthesis; 1-deoxy-D-xylulose 5-phosphate from D-glyceraldehyde 3-phosphate and pyruvate: step 1/1.</text>
</comment>
<gene>
    <name evidence="10" type="primary">dxs</name>
    <name evidence="12" type="ORF">SAMN04488000_105305</name>
</gene>
<evidence type="ECO:0000313" key="12">
    <source>
        <dbReference type="EMBL" id="SEQ97636.1"/>
    </source>
</evidence>
<dbReference type="PANTHER" id="PTHR43322">
    <property type="entry name" value="1-D-DEOXYXYLULOSE 5-PHOSPHATE SYNTHASE-RELATED"/>
    <property type="match status" value="1"/>
</dbReference>
<dbReference type="InterPro" id="IPR005477">
    <property type="entry name" value="Dxylulose-5-P_synthase"/>
</dbReference>
<comment type="catalytic activity">
    <reaction evidence="10">
        <text>D-glyceraldehyde 3-phosphate + pyruvate + H(+) = 1-deoxy-D-xylulose 5-phosphate + CO2</text>
        <dbReference type="Rhea" id="RHEA:12605"/>
        <dbReference type="ChEBI" id="CHEBI:15361"/>
        <dbReference type="ChEBI" id="CHEBI:15378"/>
        <dbReference type="ChEBI" id="CHEBI:16526"/>
        <dbReference type="ChEBI" id="CHEBI:57792"/>
        <dbReference type="ChEBI" id="CHEBI:59776"/>
        <dbReference type="EC" id="2.2.1.7"/>
    </reaction>
</comment>